<keyword evidence="9" id="KW-0735">Signal-anchor</keyword>
<evidence type="ECO:0000313" key="11">
    <source>
        <dbReference type="Proteomes" id="UP000695022"/>
    </source>
</evidence>
<gene>
    <name evidence="12 13" type="primary">LOC106820924</name>
</gene>
<dbReference type="GeneID" id="106820924"/>
<dbReference type="PANTHER" id="PTHR12137">
    <property type="entry name" value="CARBOHYDRATE SULFOTRANSFERASE"/>
    <property type="match status" value="1"/>
</dbReference>
<evidence type="ECO:0000256" key="5">
    <source>
        <dbReference type="ARBA" id="ARBA00022989"/>
    </source>
</evidence>
<keyword evidence="4" id="KW-0812">Transmembrane</keyword>
<dbReference type="RefSeq" id="XP_014681012.1">
    <property type="nucleotide sequence ID" value="XM_014825526.1"/>
</dbReference>
<keyword evidence="3 9" id="KW-0808">Transferase</keyword>
<evidence type="ECO:0000256" key="1">
    <source>
        <dbReference type="ARBA" id="ARBA00004323"/>
    </source>
</evidence>
<evidence type="ECO:0000256" key="10">
    <source>
        <dbReference type="SAM" id="MobiDB-lite"/>
    </source>
</evidence>
<keyword evidence="9" id="KW-0119">Carbohydrate metabolism</keyword>
<keyword evidence="5" id="KW-1133">Transmembrane helix</keyword>
<dbReference type="InterPro" id="IPR005331">
    <property type="entry name" value="Sulfotransferase"/>
</dbReference>
<evidence type="ECO:0000256" key="4">
    <source>
        <dbReference type="ARBA" id="ARBA00022692"/>
    </source>
</evidence>
<organism evidence="11 13">
    <name type="scientific">Priapulus caudatus</name>
    <name type="common">Priapulid worm</name>
    <dbReference type="NCBI Taxonomy" id="37621"/>
    <lineage>
        <taxon>Eukaryota</taxon>
        <taxon>Metazoa</taxon>
        <taxon>Ecdysozoa</taxon>
        <taxon>Scalidophora</taxon>
        <taxon>Priapulida</taxon>
        <taxon>Priapulimorpha</taxon>
        <taxon>Priapulimorphida</taxon>
        <taxon>Priapulidae</taxon>
        <taxon>Priapulus</taxon>
    </lineage>
</organism>
<evidence type="ECO:0000313" key="13">
    <source>
        <dbReference type="RefSeq" id="XP_014681013.1"/>
    </source>
</evidence>
<evidence type="ECO:0000256" key="2">
    <source>
        <dbReference type="ARBA" id="ARBA00006339"/>
    </source>
</evidence>
<dbReference type="Pfam" id="PF03567">
    <property type="entry name" value="Sulfotransfer_2"/>
    <property type="match status" value="1"/>
</dbReference>
<dbReference type="PANTHER" id="PTHR12137:SF54">
    <property type="entry name" value="CARBOHYDRATE SULFOTRANSFERASE"/>
    <property type="match status" value="1"/>
</dbReference>
<comment type="similarity">
    <text evidence="2 9">Belongs to the sulfotransferase 2 family.</text>
</comment>
<dbReference type="InterPro" id="IPR018011">
    <property type="entry name" value="Carb_sulfotrans_8-10"/>
</dbReference>
<dbReference type="RefSeq" id="XP_014681013.1">
    <property type="nucleotide sequence ID" value="XM_014825527.1"/>
</dbReference>
<evidence type="ECO:0000256" key="7">
    <source>
        <dbReference type="ARBA" id="ARBA00023136"/>
    </source>
</evidence>
<proteinExistence type="inferred from homology"/>
<evidence type="ECO:0000256" key="8">
    <source>
        <dbReference type="ARBA" id="ARBA00023180"/>
    </source>
</evidence>
<protein>
    <recommendedName>
        <fullName evidence="9">Carbohydrate sulfotransferase</fullName>
        <ecNumber evidence="9">2.8.2.-</ecNumber>
    </recommendedName>
</protein>
<sequence length="352" mass="39934">MMKMVHRPSRGVTLRVLFLIACFALAMTIYRMHSDPQTQSLSPCRLPTWRDTRTTTTTPQTNATRVTMTTVARTNAARRHLLRQRCQLYGEANATSASSGKWKSRLLVVDKYKLVYCSVPKAGNTNWKRVLLSLLLPSGGRPPETVSFHEAHHSPSLLRPLSSYPSDDQQSIMRTYYKFVFARDPLSRLLSAFRNKVLGVGGVDDNHRKLLVPLLMRGRGDVGDAWTEFRRKPPTLAEFVDYVIQCHERRGTLNVHWSPVADLCNVCGVDYDFVGKMETVADDARFVLAVHGLADVVVYPERRDTGYEAAEETAGELRREYQGIPARDLAKIVAMFAKDFDVFNYSLFDHYV</sequence>
<keyword evidence="11" id="KW-1185">Reference proteome</keyword>
<accession>A0ABM1F992</accession>
<keyword evidence="7" id="KW-0472">Membrane</keyword>
<dbReference type="Proteomes" id="UP000695022">
    <property type="component" value="Unplaced"/>
</dbReference>
<reference evidence="12 13" key="1">
    <citation type="submission" date="2025-05" db="UniProtKB">
        <authorList>
            <consortium name="RefSeq"/>
        </authorList>
    </citation>
    <scope>IDENTIFICATION</scope>
</reference>
<keyword evidence="8 9" id="KW-0325">Glycoprotein</keyword>
<evidence type="ECO:0000256" key="6">
    <source>
        <dbReference type="ARBA" id="ARBA00023034"/>
    </source>
</evidence>
<keyword evidence="6 9" id="KW-0333">Golgi apparatus</keyword>
<evidence type="ECO:0000256" key="3">
    <source>
        <dbReference type="ARBA" id="ARBA00022679"/>
    </source>
</evidence>
<name>A0ABM1F992_PRICU</name>
<evidence type="ECO:0000313" key="12">
    <source>
        <dbReference type="RefSeq" id="XP_014681012.1"/>
    </source>
</evidence>
<dbReference type="EC" id="2.8.2.-" evidence="9"/>
<evidence type="ECO:0000256" key="9">
    <source>
        <dbReference type="RuleBase" id="RU364020"/>
    </source>
</evidence>
<comment type="subcellular location">
    <subcellularLocation>
        <location evidence="1 9">Golgi apparatus membrane</location>
        <topology evidence="1 9">Single-pass type II membrane protein</topology>
    </subcellularLocation>
</comment>
<feature type="region of interest" description="Disordered" evidence="10">
    <location>
        <begin position="41"/>
        <end position="60"/>
    </location>
</feature>